<evidence type="ECO:0000313" key="2">
    <source>
        <dbReference type="EnsemblPlants" id="AET6Gv20333300.5"/>
    </source>
</evidence>
<feature type="compositionally biased region" description="Polar residues" evidence="1">
    <location>
        <begin position="63"/>
        <end position="73"/>
    </location>
</feature>
<proteinExistence type="predicted"/>
<evidence type="ECO:0000313" key="3">
    <source>
        <dbReference type="Proteomes" id="UP000015105"/>
    </source>
</evidence>
<accession>A0A453NDP3</accession>
<organism evidence="2 3">
    <name type="scientific">Aegilops tauschii subsp. strangulata</name>
    <name type="common">Goatgrass</name>
    <dbReference type="NCBI Taxonomy" id="200361"/>
    <lineage>
        <taxon>Eukaryota</taxon>
        <taxon>Viridiplantae</taxon>
        <taxon>Streptophyta</taxon>
        <taxon>Embryophyta</taxon>
        <taxon>Tracheophyta</taxon>
        <taxon>Spermatophyta</taxon>
        <taxon>Magnoliopsida</taxon>
        <taxon>Liliopsida</taxon>
        <taxon>Poales</taxon>
        <taxon>Poaceae</taxon>
        <taxon>BOP clade</taxon>
        <taxon>Pooideae</taxon>
        <taxon>Triticodae</taxon>
        <taxon>Triticeae</taxon>
        <taxon>Triticinae</taxon>
        <taxon>Aegilops</taxon>
    </lineage>
</organism>
<name>A0A453NDP3_AEGTS</name>
<reference evidence="3" key="1">
    <citation type="journal article" date="2014" name="Science">
        <title>Ancient hybridizations among the ancestral genomes of bread wheat.</title>
        <authorList>
            <consortium name="International Wheat Genome Sequencing Consortium,"/>
            <person name="Marcussen T."/>
            <person name="Sandve S.R."/>
            <person name="Heier L."/>
            <person name="Spannagl M."/>
            <person name="Pfeifer M."/>
            <person name="Jakobsen K.S."/>
            <person name="Wulff B.B."/>
            <person name="Steuernagel B."/>
            <person name="Mayer K.F."/>
            <person name="Olsen O.A."/>
        </authorList>
    </citation>
    <scope>NUCLEOTIDE SEQUENCE [LARGE SCALE GENOMIC DNA]</scope>
    <source>
        <strain evidence="3">cv. AL8/78</strain>
    </source>
</reference>
<dbReference type="Proteomes" id="UP000015105">
    <property type="component" value="Chromosome 6D"/>
</dbReference>
<reference evidence="2" key="3">
    <citation type="journal article" date="2017" name="Nature">
        <title>Genome sequence of the progenitor of the wheat D genome Aegilops tauschii.</title>
        <authorList>
            <person name="Luo M.C."/>
            <person name="Gu Y.Q."/>
            <person name="Puiu D."/>
            <person name="Wang H."/>
            <person name="Twardziok S.O."/>
            <person name="Deal K.R."/>
            <person name="Huo N."/>
            <person name="Zhu T."/>
            <person name="Wang L."/>
            <person name="Wang Y."/>
            <person name="McGuire P.E."/>
            <person name="Liu S."/>
            <person name="Long H."/>
            <person name="Ramasamy R.K."/>
            <person name="Rodriguez J.C."/>
            <person name="Van S.L."/>
            <person name="Yuan L."/>
            <person name="Wang Z."/>
            <person name="Xia Z."/>
            <person name="Xiao L."/>
            <person name="Anderson O.D."/>
            <person name="Ouyang S."/>
            <person name="Liang Y."/>
            <person name="Zimin A.V."/>
            <person name="Pertea G."/>
            <person name="Qi P."/>
            <person name="Bennetzen J.L."/>
            <person name="Dai X."/>
            <person name="Dawson M.W."/>
            <person name="Muller H.G."/>
            <person name="Kugler K."/>
            <person name="Rivarola-Duarte L."/>
            <person name="Spannagl M."/>
            <person name="Mayer K.F.X."/>
            <person name="Lu F.H."/>
            <person name="Bevan M.W."/>
            <person name="Leroy P."/>
            <person name="Li P."/>
            <person name="You F.M."/>
            <person name="Sun Q."/>
            <person name="Liu Z."/>
            <person name="Lyons E."/>
            <person name="Wicker T."/>
            <person name="Salzberg S.L."/>
            <person name="Devos K.M."/>
            <person name="Dvorak J."/>
        </authorList>
    </citation>
    <scope>NUCLEOTIDE SEQUENCE [LARGE SCALE GENOMIC DNA]</scope>
    <source>
        <strain evidence="2">cv. AL8/78</strain>
    </source>
</reference>
<reference evidence="3" key="2">
    <citation type="journal article" date="2017" name="Nat. Plants">
        <title>The Aegilops tauschii genome reveals multiple impacts of transposons.</title>
        <authorList>
            <person name="Zhao G."/>
            <person name="Zou C."/>
            <person name="Li K."/>
            <person name="Wang K."/>
            <person name="Li T."/>
            <person name="Gao L."/>
            <person name="Zhang X."/>
            <person name="Wang H."/>
            <person name="Yang Z."/>
            <person name="Liu X."/>
            <person name="Jiang W."/>
            <person name="Mao L."/>
            <person name="Kong X."/>
            <person name="Jiao Y."/>
            <person name="Jia J."/>
        </authorList>
    </citation>
    <scope>NUCLEOTIDE SEQUENCE [LARGE SCALE GENOMIC DNA]</scope>
    <source>
        <strain evidence="3">cv. AL8/78</strain>
    </source>
</reference>
<reference evidence="2" key="4">
    <citation type="submission" date="2019-03" db="UniProtKB">
        <authorList>
            <consortium name="EnsemblPlants"/>
        </authorList>
    </citation>
    <scope>IDENTIFICATION</scope>
</reference>
<protein>
    <submittedName>
        <fullName evidence="2">Uncharacterized protein</fullName>
    </submittedName>
</protein>
<dbReference type="Gramene" id="AET6Gv20333300.5">
    <property type="protein sequence ID" value="AET6Gv20333300.5"/>
    <property type="gene ID" value="AET6Gv20333300"/>
</dbReference>
<keyword evidence="3" id="KW-1185">Reference proteome</keyword>
<dbReference type="EnsemblPlants" id="AET6Gv20333300.5">
    <property type="protein sequence ID" value="AET6Gv20333300.5"/>
    <property type="gene ID" value="AET6Gv20333300"/>
</dbReference>
<dbReference type="AlphaFoldDB" id="A0A453NDP3"/>
<evidence type="ECO:0000256" key="1">
    <source>
        <dbReference type="SAM" id="MobiDB-lite"/>
    </source>
</evidence>
<sequence>VVWERTAGLCPAIVRRNASAASVATGRAAARAAFPDPADLPAASAYNRRLSPSLRPPAHPQVRLTSPSGQISSTPPTATRPPRHLQALTRGSA</sequence>
<reference evidence="2" key="5">
    <citation type="journal article" date="2021" name="G3 (Bethesda)">
        <title>Aegilops tauschii genome assembly Aet v5.0 features greater sequence contiguity and improved annotation.</title>
        <authorList>
            <person name="Wang L."/>
            <person name="Zhu T."/>
            <person name="Rodriguez J.C."/>
            <person name="Deal K.R."/>
            <person name="Dubcovsky J."/>
            <person name="McGuire P.E."/>
            <person name="Lux T."/>
            <person name="Spannagl M."/>
            <person name="Mayer K.F.X."/>
            <person name="Baldrich P."/>
            <person name="Meyers B.C."/>
            <person name="Huo N."/>
            <person name="Gu Y.Q."/>
            <person name="Zhou H."/>
            <person name="Devos K.M."/>
            <person name="Bennetzen J.L."/>
            <person name="Unver T."/>
            <person name="Budak H."/>
            <person name="Gulick P.J."/>
            <person name="Galiba G."/>
            <person name="Kalapos B."/>
            <person name="Nelson D.R."/>
            <person name="Li P."/>
            <person name="You F.M."/>
            <person name="Luo M.C."/>
            <person name="Dvorak J."/>
        </authorList>
    </citation>
    <scope>NUCLEOTIDE SEQUENCE [LARGE SCALE GENOMIC DNA]</scope>
    <source>
        <strain evidence="2">cv. AL8/78</strain>
    </source>
</reference>
<feature type="region of interest" description="Disordered" evidence="1">
    <location>
        <begin position="50"/>
        <end position="93"/>
    </location>
</feature>